<evidence type="ECO:0000313" key="2">
    <source>
        <dbReference type="EMBL" id="KAL3694134.1"/>
    </source>
</evidence>
<keyword evidence="3" id="KW-1185">Reference proteome</keyword>
<dbReference type="AlphaFoldDB" id="A0ABD3HTW7"/>
<feature type="region of interest" description="Disordered" evidence="1">
    <location>
        <begin position="79"/>
        <end position="153"/>
    </location>
</feature>
<comment type="caution">
    <text evidence="2">The sequence shown here is derived from an EMBL/GenBank/DDBJ whole genome shotgun (WGS) entry which is preliminary data.</text>
</comment>
<gene>
    <name evidence="2" type="ORF">R1sor_007785</name>
</gene>
<proteinExistence type="predicted"/>
<name>A0ABD3HTW7_9MARC</name>
<organism evidence="2 3">
    <name type="scientific">Riccia sorocarpa</name>
    <dbReference type="NCBI Taxonomy" id="122646"/>
    <lineage>
        <taxon>Eukaryota</taxon>
        <taxon>Viridiplantae</taxon>
        <taxon>Streptophyta</taxon>
        <taxon>Embryophyta</taxon>
        <taxon>Marchantiophyta</taxon>
        <taxon>Marchantiopsida</taxon>
        <taxon>Marchantiidae</taxon>
        <taxon>Marchantiales</taxon>
        <taxon>Ricciaceae</taxon>
        <taxon>Riccia</taxon>
    </lineage>
</organism>
<reference evidence="2 3" key="1">
    <citation type="submission" date="2024-09" db="EMBL/GenBank/DDBJ databases">
        <title>Chromosome-scale assembly of Riccia sorocarpa.</title>
        <authorList>
            <person name="Paukszto L."/>
        </authorList>
    </citation>
    <scope>NUCLEOTIDE SEQUENCE [LARGE SCALE GENOMIC DNA]</scope>
    <source>
        <strain evidence="2">LP-2024</strain>
        <tissue evidence="2">Aerial parts of the thallus</tissue>
    </source>
</reference>
<protein>
    <recommendedName>
        <fullName evidence="4">DUF4283 domain-containing protein</fullName>
    </recommendedName>
</protein>
<evidence type="ECO:0008006" key="4">
    <source>
        <dbReference type="Google" id="ProtNLM"/>
    </source>
</evidence>
<sequence length="153" mass="17397">MVYVLPWDPRFNPNELRTRSVPIWVELPDVPSNCASYGLAMLRKLGILLYASKNMETQQSNLLKGCVIMDISKPLKEESYFEGKPTEEPGNLANGNGGQPRPQAPRAEARGKRPRLAKTTKEGEGKENFQEVRRKPQKPFKDREFRTPTVIDN</sequence>
<dbReference type="Proteomes" id="UP001633002">
    <property type="component" value="Unassembled WGS sequence"/>
</dbReference>
<evidence type="ECO:0000313" key="3">
    <source>
        <dbReference type="Proteomes" id="UP001633002"/>
    </source>
</evidence>
<accession>A0ABD3HTW7</accession>
<dbReference type="EMBL" id="JBJQOH010000003">
    <property type="protein sequence ID" value="KAL3694134.1"/>
    <property type="molecule type" value="Genomic_DNA"/>
</dbReference>
<evidence type="ECO:0000256" key="1">
    <source>
        <dbReference type="SAM" id="MobiDB-lite"/>
    </source>
</evidence>
<feature type="compositionally biased region" description="Basic and acidic residues" evidence="1">
    <location>
        <begin position="119"/>
        <end position="146"/>
    </location>
</feature>